<evidence type="ECO:0000259" key="9">
    <source>
        <dbReference type="Pfam" id="PF14509"/>
    </source>
</evidence>
<evidence type="ECO:0000256" key="5">
    <source>
        <dbReference type="ARBA" id="ARBA00023295"/>
    </source>
</evidence>
<dbReference type="SUPFAM" id="SSF51445">
    <property type="entry name" value="(Trans)glycosidases"/>
    <property type="match status" value="1"/>
</dbReference>
<comment type="caution">
    <text evidence="10">The sequence shown here is derived from an EMBL/GenBank/DDBJ whole genome shotgun (WGS) entry which is preliminary data.</text>
</comment>
<dbReference type="GO" id="GO:0030246">
    <property type="term" value="F:carbohydrate binding"/>
    <property type="evidence" value="ECO:0007669"/>
    <property type="project" value="InterPro"/>
</dbReference>
<dbReference type="Gene3D" id="2.60.40.1180">
    <property type="entry name" value="Golgi alpha-mannosidase II"/>
    <property type="match status" value="1"/>
</dbReference>
<name>A0A840CSP7_9BACE</name>
<evidence type="ECO:0008006" key="12">
    <source>
        <dbReference type="Google" id="ProtNLM"/>
    </source>
</evidence>
<dbReference type="InterPro" id="IPR029486">
    <property type="entry name" value="GH97_N"/>
</dbReference>
<dbReference type="RefSeq" id="WP_183207830.1">
    <property type="nucleotide sequence ID" value="NZ_JACIER010000002.1"/>
</dbReference>
<evidence type="ECO:0000256" key="3">
    <source>
        <dbReference type="ARBA" id="ARBA00022801"/>
    </source>
</evidence>
<dbReference type="GO" id="GO:0016798">
    <property type="term" value="F:hydrolase activity, acting on glycosyl bonds"/>
    <property type="evidence" value="ECO:0007669"/>
    <property type="project" value="UniProtKB-KW"/>
</dbReference>
<dbReference type="Pfam" id="PF10566">
    <property type="entry name" value="Glyco_hydro_97"/>
    <property type="match status" value="1"/>
</dbReference>
<feature type="signal peptide" evidence="6">
    <location>
        <begin position="1"/>
        <end position="18"/>
    </location>
</feature>
<keyword evidence="6" id="KW-0732">Signal</keyword>
<dbReference type="InterPro" id="IPR019563">
    <property type="entry name" value="GH97_catalytic"/>
</dbReference>
<comment type="subunit">
    <text evidence="2">Monomer.</text>
</comment>
<dbReference type="Pfam" id="PF14508">
    <property type="entry name" value="GH97_N"/>
    <property type="match status" value="1"/>
</dbReference>
<dbReference type="EMBL" id="JACIER010000002">
    <property type="protein sequence ID" value="MBB4043037.1"/>
    <property type="molecule type" value="Genomic_DNA"/>
</dbReference>
<dbReference type="InterPro" id="IPR017853">
    <property type="entry name" value="GH"/>
</dbReference>
<organism evidence="10 11">
    <name type="scientific">Bacteroides reticulotermitis</name>
    <dbReference type="NCBI Taxonomy" id="1133319"/>
    <lineage>
        <taxon>Bacteria</taxon>
        <taxon>Pseudomonadati</taxon>
        <taxon>Bacteroidota</taxon>
        <taxon>Bacteroidia</taxon>
        <taxon>Bacteroidales</taxon>
        <taxon>Bacteroidaceae</taxon>
        <taxon>Bacteroides</taxon>
    </lineage>
</organism>
<dbReference type="InterPro" id="IPR013785">
    <property type="entry name" value="Aldolase_TIM"/>
</dbReference>
<evidence type="ECO:0000256" key="2">
    <source>
        <dbReference type="ARBA" id="ARBA00011245"/>
    </source>
</evidence>
<comment type="cofactor">
    <cofactor evidence="1">
        <name>Ca(2+)</name>
        <dbReference type="ChEBI" id="CHEBI:29108"/>
    </cofactor>
</comment>
<feature type="domain" description="Glycosyl-hydrolase 97 N-terminal" evidence="8">
    <location>
        <begin position="22"/>
        <end position="277"/>
    </location>
</feature>
<dbReference type="InterPro" id="IPR013780">
    <property type="entry name" value="Glyco_hydro_b"/>
</dbReference>
<feature type="chain" id="PRO_5032574085" description="Glycoside hydrolase family 97 protein" evidence="6">
    <location>
        <begin position="19"/>
        <end position="645"/>
    </location>
</feature>
<proteinExistence type="predicted"/>
<evidence type="ECO:0000259" key="8">
    <source>
        <dbReference type="Pfam" id="PF14508"/>
    </source>
</evidence>
<accession>A0A840CSP7</accession>
<dbReference type="InterPro" id="IPR014718">
    <property type="entry name" value="GH-type_carb-bd"/>
</dbReference>
<evidence type="ECO:0000259" key="7">
    <source>
        <dbReference type="Pfam" id="PF10566"/>
    </source>
</evidence>
<dbReference type="AlphaFoldDB" id="A0A840CSP7"/>
<keyword evidence="4" id="KW-0106">Calcium</keyword>
<dbReference type="Proteomes" id="UP000560658">
    <property type="component" value="Unassembled WGS sequence"/>
</dbReference>
<gene>
    <name evidence="10" type="ORF">GGR06_000802</name>
</gene>
<evidence type="ECO:0000256" key="1">
    <source>
        <dbReference type="ARBA" id="ARBA00001913"/>
    </source>
</evidence>
<dbReference type="Pfam" id="PF14509">
    <property type="entry name" value="GH97_C"/>
    <property type="match status" value="1"/>
</dbReference>
<evidence type="ECO:0000256" key="4">
    <source>
        <dbReference type="ARBA" id="ARBA00022837"/>
    </source>
</evidence>
<keyword evidence="5" id="KW-0326">Glycosidase</keyword>
<evidence type="ECO:0000313" key="11">
    <source>
        <dbReference type="Proteomes" id="UP000560658"/>
    </source>
</evidence>
<dbReference type="Gene3D" id="3.20.20.70">
    <property type="entry name" value="Aldolase class I"/>
    <property type="match status" value="1"/>
</dbReference>
<dbReference type="InterPro" id="IPR052720">
    <property type="entry name" value="Glycosyl_hydrolase_97"/>
</dbReference>
<evidence type="ECO:0000256" key="6">
    <source>
        <dbReference type="SAM" id="SignalP"/>
    </source>
</evidence>
<feature type="domain" description="Glycosyl-hydrolase 97 catalytic" evidence="7">
    <location>
        <begin position="306"/>
        <end position="455"/>
    </location>
</feature>
<protein>
    <recommendedName>
        <fullName evidence="12">Glycoside hydrolase family 97 protein</fullName>
    </recommendedName>
</protein>
<dbReference type="PANTHER" id="PTHR35803">
    <property type="entry name" value="GLUCAN 1,4-ALPHA-GLUCOSIDASE SUSB-RELATED"/>
    <property type="match status" value="1"/>
</dbReference>
<keyword evidence="11" id="KW-1185">Reference proteome</keyword>
<dbReference type="InterPro" id="IPR029483">
    <property type="entry name" value="GH97_C"/>
</dbReference>
<dbReference type="PANTHER" id="PTHR35803:SF2">
    <property type="entry name" value="RETAINING ALPHA-GALACTOSIDASE"/>
    <property type="match status" value="1"/>
</dbReference>
<keyword evidence="3" id="KW-0378">Hydrolase</keyword>
<feature type="domain" description="Glycosyl-hydrolase 97 C-terminal oligomerisation" evidence="9">
    <location>
        <begin position="555"/>
        <end position="642"/>
    </location>
</feature>
<dbReference type="Gene3D" id="2.70.98.10">
    <property type="match status" value="1"/>
</dbReference>
<reference evidence="10" key="1">
    <citation type="submission" date="2020-08" db="EMBL/GenBank/DDBJ databases">
        <title>Genomic Encyclopedia of Type Strains, Phase IV (KMG-IV): sequencing the most valuable type-strain genomes for metagenomic binning, comparative biology and taxonomic classification.</title>
        <authorList>
            <person name="Goeker M."/>
        </authorList>
    </citation>
    <scope>NUCLEOTIDE SEQUENCE [LARGE SCALE GENOMIC DNA]</scope>
    <source>
        <strain evidence="10">DSM 105720</strain>
    </source>
</reference>
<evidence type="ECO:0000313" key="10">
    <source>
        <dbReference type="EMBL" id="MBB4043037.1"/>
    </source>
</evidence>
<sequence>MKKSTLAVALLSLSTALAGQEVKGPDGALSVQVELANGSPVYAVSYNGKAMLESSPLGLVTSIGDFSKGLTAVSHQVQPIDETYTMPHAKVSRIHYQANELVCKYLNATGDTLQIIFRVSKNDIAQAYRITSPKRTHCTIEKELTGFDFPSHATTFITPQAPAGDGWMGTKPSYEEEYTIEEALGTPSKYKLGYTFPALFHIGNDGWVLLSETGVSSQYAGTKLSEGTKDGLYSISFPEKEENGGMGDATVTAAIPLLTSWKTITVGETLKPIVETTSAYDNVRPLYEPSQVYKPGRATWSWILWQDRSCNYQDQKTFIDLAADMGYEYILIDALWDKQIGYENMPSLIAYAQSRGVDVYLWYNSNGSWNDAPQGPHHRMDTAPARRKEMAWMKTLGVKGIKVDFFGGDKQTTMKLYEDILTDANEYGIGVVFHGCTLPRGWERMYPNHMSSEAALVSENLVFSQYHADREAQKSTLYPFIRNAVSAMDFGGVFFNKHFSKDGVSGVERKTTDAFQIATSVLYQSGGVQHFGLTPNNLKEQPHFILDFMKNVPVAWDETRFIDGYPGKYSVIARRYGNQWYIAATNATDKVLKLDLSVPWLSGQSLSIIGDNEARTADFKQGSVNKKGTLTIEMQPMGGAMVFTK</sequence>